<evidence type="ECO:0000256" key="6">
    <source>
        <dbReference type="ARBA" id="ARBA00022763"/>
    </source>
</evidence>
<dbReference type="Pfam" id="PF02457">
    <property type="entry name" value="DAC"/>
    <property type="match status" value="1"/>
</dbReference>
<dbReference type="PROSITE" id="PS51794">
    <property type="entry name" value="DAC"/>
    <property type="match status" value="1"/>
</dbReference>
<dbReference type="InterPro" id="IPR050338">
    <property type="entry name" value="DisA"/>
</dbReference>
<feature type="region of interest" description="Disordered" evidence="12">
    <location>
        <begin position="1"/>
        <end position="68"/>
    </location>
</feature>
<keyword evidence="9 11" id="KW-0238">DNA-binding</keyword>
<dbReference type="InterPro" id="IPR041663">
    <property type="entry name" value="DisA/LigA_HHH"/>
</dbReference>
<accession>A0A101FFL3</accession>
<keyword evidence="8 11" id="KW-0460">Magnesium</keyword>
<dbReference type="InterPro" id="IPR038331">
    <property type="entry name" value="DisA_sf"/>
</dbReference>
<evidence type="ECO:0000256" key="11">
    <source>
        <dbReference type="HAMAP-Rule" id="MF_01438"/>
    </source>
</evidence>
<evidence type="ECO:0000313" key="14">
    <source>
        <dbReference type="EMBL" id="KUK36092.1"/>
    </source>
</evidence>
<dbReference type="AlphaFoldDB" id="A0A101FFL3"/>
<dbReference type="Proteomes" id="UP000053326">
    <property type="component" value="Unassembled WGS sequence"/>
</dbReference>
<evidence type="ECO:0000256" key="9">
    <source>
        <dbReference type="ARBA" id="ARBA00023125"/>
    </source>
</evidence>
<dbReference type="NCBIfam" id="NF010009">
    <property type="entry name" value="PRK13482.1"/>
    <property type="match status" value="1"/>
</dbReference>
<dbReference type="InterPro" id="IPR036888">
    <property type="entry name" value="DNA_integrity_DisA_N_sf"/>
</dbReference>
<dbReference type="GO" id="GO:0005524">
    <property type="term" value="F:ATP binding"/>
    <property type="evidence" value="ECO:0007669"/>
    <property type="project" value="UniProtKB-UniRule"/>
</dbReference>
<sequence length="412" mass="46097">MKEERFQLLEEDVAVLEERPKEEKAPKGKGQKEAPAREVKEEKPDKKEPREEKKEPIDEKGDGLTGPLKMVAPGTALREGLDSVLRAKTGALIVVGDAPEVLRFVEGGFHIDTDFTPAGLYELAKMDGAIVLSRDARRILYANAQLIPDPSIPSEETGIRHRTAERFARQTGALVIAISQRRGVITLYKGAERYSLQDISVILSKANQAVQTLEKYKGVLDKALINLTALEFEDLVTVYDVARVVQRGVMVLQVVKELENYICELGTEGRLITMQVEELLANVREELCCVIRDYLDDEGKNAEDVLRVVSSWPPDDLLDLTGISRILGYGASSSILDLSVYPRGYRILQRIPRLPAQIVENLIRTFKNLQNILKASIEELDDVEGIGEVRAKAIKNGLHRLQEQVMLERYMG</sequence>
<dbReference type="InterPro" id="IPR010994">
    <property type="entry name" value="RuvA_2-like"/>
</dbReference>
<keyword evidence="4 11" id="KW-0548">Nucleotidyltransferase</keyword>
<feature type="binding site" evidence="11">
    <location>
        <position position="146"/>
    </location>
    <ligand>
        <name>ATP</name>
        <dbReference type="ChEBI" id="CHEBI:30616"/>
    </ligand>
</feature>
<keyword evidence="7 11" id="KW-0067">ATP-binding</keyword>
<dbReference type="Gene3D" id="3.40.1700.10">
    <property type="entry name" value="DNA integrity scanning protein, DisA, N-terminal domain"/>
    <property type="match status" value="1"/>
</dbReference>
<dbReference type="FunFam" id="3.40.1700.10:FF:000001">
    <property type="entry name" value="DNA integrity scanning protein DisA"/>
    <property type="match status" value="1"/>
</dbReference>
<dbReference type="GO" id="GO:0004016">
    <property type="term" value="F:adenylate cyclase activity"/>
    <property type="evidence" value="ECO:0007669"/>
    <property type="project" value="TreeGrafter"/>
</dbReference>
<keyword evidence="10 11" id="KW-0234">DNA repair</keyword>
<evidence type="ECO:0000256" key="12">
    <source>
        <dbReference type="SAM" id="MobiDB-lite"/>
    </source>
</evidence>
<dbReference type="GO" id="GO:0006281">
    <property type="term" value="P:DNA repair"/>
    <property type="evidence" value="ECO:0007669"/>
    <property type="project" value="UniProtKB-UniRule"/>
</dbReference>
<dbReference type="PANTHER" id="PTHR34185">
    <property type="entry name" value="DIADENYLATE CYCLASE"/>
    <property type="match status" value="1"/>
</dbReference>
<keyword evidence="5 11" id="KW-0547">Nucleotide-binding</keyword>
<dbReference type="HAMAP" id="MF_01438">
    <property type="entry name" value="DisA"/>
    <property type="match status" value="1"/>
</dbReference>
<comment type="subunit">
    <text evidence="11">Homooctamer.</text>
</comment>
<evidence type="ECO:0000256" key="8">
    <source>
        <dbReference type="ARBA" id="ARBA00022842"/>
    </source>
</evidence>
<reference evidence="15" key="1">
    <citation type="journal article" date="2015" name="MBio">
        <title>Genome-Resolved Metagenomic Analysis Reveals Roles for Candidate Phyla and Other Microbial Community Members in Biogeochemical Transformations in Oil Reservoirs.</title>
        <authorList>
            <person name="Hu P."/>
            <person name="Tom L."/>
            <person name="Singh A."/>
            <person name="Thomas B.C."/>
            <person name="Baker B.J."/>
            <person name="Piceno Y.M."/>
            <person name="Andersen G.L."/>
            <person name="Banfield J.F."/>
        </authorList>
    </citation>
    <scope>NUCLEOTIDE SEQUENCE [LARGE SCALE GENOMIC DNA]</scope>
</reference>
<dbReference type="Pfam" id="PF12826">
    <property type="entry name" value="HHH_2"/>
    <property type="match status" value="1"/>
</dbReference>
<evidence type="ECO:0000259" key="13">
    <source>
        <dbReference type="PROSITE" id="PS51794"/>
    </source>
</evidence>
<evidence type="ECO:0000256" key="7">
    <source>
        <dbReference type="ARBA" id="ARBA00022840"/>
    </source>
</evidence>
<evidence type="ECO:0000256" key="4">
    <source>
        <dbReference type="ARBA" id="ARBA00022695"/>
    </source>
</evidence>
<keyword evidence="6 11" id="KW-0227">DNA damage</keyword>
<dbReference type="GO" id="GO:0106408">
    <property type="term" value="F:diadenylate cyclase activity"/>
    <property type="evidence" value="ECO:0007669"/>
    <property type="project" value="UniProtKB-EC"/>
</dbReference>
<keyword evidence="3 11" id="KW-0808">Transferase</keyword>
<evidence type="ECO:0000256" key="10">
    <source>
        <dbReference type="ARBA" id="ARBA00023204"/>
    </source>
</evidence>
<feature type="binding site" evidence="11">
    <location>
        <begin position="159"/>
        <end position="163"/>
    </location>
    <ligand>
        <name>ATP</name>
        <dbReference type="ChEBI" id="CHEBI:30616"/>
    </ligand>
</feature>
<dbReference type="InterPro" id="IPR018906">
    <property type="entry name" value="DNA_integrity_scan_DisA_link"/>
</dbReference>
<dbReference type="SUPFAM" id="SSF143597">
    <property type="entry name" value="YojJ-like"/>
    <property type="match status" value="1"/>
</dbReference>
<dbReference type="GO" id="GO:0003677">
    <property type="term" value="F:DNA binding"/>
    <property type="evidence" value="ECO:0007669"/>
    <property type="project" value="UniProtKB-UniRule"/>
</dbReference>
<dbReference type="Gene3D" id="1.20.1260.110">
    <property type="entry name" value="DNA integrity scanning linker region"/>
    <property type="match status" value="1"/>
</dbReference>
<dbReference type="SUPFAM" id="SSF47781">
    <property type="entry name" value="RuvA domain 2-like"/>
    <property type="match status" value="1"/>
</dbReference>
<protein>
    <recommendedName>
        <fullName evidence="11">DNA integrity scanning protein DisA</fullName>
    </recommendedName>
    <alternativeName>
        <fullName evidence="11">Cyclic di-AMP synthase</fullName>
        <shortName evidence="11">c-di-AMP synthase</shortName>
    </alternativeName>
    <alternativeName>
        <fullName evidence="11">Diadenylate cyclase</fullName>
        <ecNumber evidence="11">2.7.7.85</ecNumber>
    </alternativeName>
</protein>
<evidence type="ECO:0000313" key="15">
    <source>
        <dbReference type="Proteomes" id="UP000053326"/>
    </source>
</evidence>
<comment type="caution">
    <text evidence="14">The sequence shown here is derived from an EMBL/GenBank/DDBJ whole genome shotgun (WGS) entry which is preliminary data.</text>
</comment>
<comment type="catalytic activity">
    <reaction evidence="1 11">
        <text>2 ATP = 3',3'-c-di-AMP + 2 diphosphate</text>
        <dbReference type="Rhea" id="RHEA:35655"/>
        <dbReference type="ChEBI" id="CHEBI:30616"/>
        <dbReference type="ChEBI" id="CHEBI:33019"/>
        <dbReference type="ChEBI" id="CHEBI:71500"/>
        <dbReference type="EC" id="2.7.7.85"/>
    </reaction>
</comment>
<feature type="compositionally biased region" description="Basic and acidic residues" evidence="12">
    <location>
        <begin position="16"/>
        <end position="62"/>
    </location>
</feature>
<evidence type="ECO:0000256" key="5">
    <source>
        <dbReference type="ARBA" id="ARBA00022741"/>
    </source>
</evidence>
<comment type="cofactor">
    <cofactor evidence="2 11">
        <name>Mg(2+)</name>
        <dbReference type="ChEBI" id="CHEBI:18420"/>
    </cofactor>
</comment>
<comment type="similarity">
    <text evidence="11">Belongs to the DisA family.</text>
</comment>
<comment type="function">
    <text evidence="11">Has also diadenylate cyclase activity, catalyzing the condensation of 2 ATP molecules into cyclic di-AMP (c-di-AMP). c-di-AMP acts as a signaling molecule that couples DNA integrity with progression of sporulation. The rise in c-di-AMP level generated by DisA while scanning the chromosome, operates as a positive signal that advances sporulation; upon encountering a lesion, the DisA focus arrests at the damaged site and halts c-di-AMP synthesis.</text>
</comment>
<comment type="function">
    <text evidence="11">Participates in a DNA-damage check-point that is active prior to asymmetric division when DNA is damaged. DisA forms globular foci that rapidly scan along the chromosomes during sporulation, searching for lesions. When a lesion is present, DisA pauses at the lesion site. This triggers a cellular response that culminates in a temporary block in sporulation initiation.</text>
</comment>
<evidence type="ECO:0000256" key="1">
    <source>
        <dbReference type="ARBA" id="ARBA00000877"/>
    </source>
</evidence>
<feature type="binding site" evidence="11">
    <location>
        <position position="128"/>
    </location>
    <ligand>
        <name>ATP</name>
        <dbReference type="ChEBI" id="CHEBI:30616"/>
    </ligand>
</feature>
<evidence type="ECO:0000256" key="2">
    <source>
        <dbReference type="ARBA" id="ARBA00001946"/>
    </source>
</evidence>
<feature type="domain" description="DAC" evidence="13">
    <location>
        <begin position="61"/>
        <end position="201"/>
    </location>
</feature>
<organism evidence="14 15">
    <name type="scientific">Thermacetogenium phaeum</name>
    <dbReference type="NCBI Taxonomy" id="85874"/>
    <lineage>
        <taxon>Bacteria</taxon>
        <taxon>Bacillati</taxon>
        <taxon>Bacillota</taxon>
        <taxon>Clostridia</taxon>
        <taxon>Thermoanaerobacterales</taxon>
        <taxon>Thermoanaerobacteraceae</taxon>
        <taxon>Thermacetogenium</taxon>
    </lineage>
</organism>
<name>A0A101FFL3_9THEO</name>
<dbReference type="FunFam" id="1.10.150.20:FF:000023">
    <property type="entry name" value="DNA integrity scanning protein DisA"/>
    <property type="match status" value="1"/>
</dbReference>
<dbReference type="InterPro" id="IPR023763">
    <property type="entry name" value="DNA_integrity_scanning_protein"/>
</dbReference>
<proteinExistence type="inferred from homology"/>
<dbReference type="PATRIC" id="fig|85874.4.peg.624"/>
<gene>
    <name evidence="11" type="primary">disA</name>
    <name evidence="14" type="ORF">XD66_1201</name>
</gene>
<dbReference type="InterPro" id="IPR003390">
    <property type="entry name" value="DNA_integrity_scan_DisA_N"/>
</dbReference>
<dbReference type="Pfam" id="PF10635">
    <property type="entry name" value="DisA-linker"/>
    <property type="match status" value="1"/>
</dbReference>
<dbReference type="EMBL" id="LGFO01000166">
    <property type="protein sequence ID" value="KUK36092.1"/>
    <property type="molecule type" value="Genomic_DNA"/>
</dbReference>
<dbReference type="Gene3D" id="1.10.150.20">
    <property type="entry name" value="5' to 3' exonuclease, C-terminal subdomain"/>
    <property type="match status" value="1"/>
</dbReference>
<evidence type="ECO:0000256" key="3">
    <source>
        <dbReference type="ARBA" id="ARBA00022679"/>
    </source>
</evidence>
<dbReference type="PANTHER" id="PTHR34185:SF3">
    <property type="entry name" value="DNA INTEGRITY SCANNING PROTEIN DISA"/>
    <property type="match status" value="1"/>
</dbReference>
<dbReference type="EC" id="2.7.7.85" evidence="11"/>